<proteinExistence type="predicted"/>
<evidence type="ECO:0000256" key="5">
    <source>
        <dbReference type="PROSITE-ProRule" id="PRU00169"/>
    </source>
</evidence>
<evidence type="ECO:0000259" key="6">
    <source>
        <dbReference type="PROSITE" id="PS50043"/>
    </source>
</evidence>
<keyword evidence="1 5" id="KW-0597">Phosphoprotein</keyword>
<name>A0A537LZX3_9BACT</name>
<keyword evidence="4" id="KW-0804">Transcription</keyword>
<reference evidence="8 9" key="1">
    <citation type="journal article" date="2019" name="Nat. Microbiol.">
        <title>Mediterranean grassland soil C-N compound turnover is dependent on rainfall and depth, and is mediated by genomically divergent microorganisms.</title>
        <authorList>
            <person name="Diamond S."/>
            <person name="Andeer P.F."/>
            <person name="Li Z."/>
            <person name="Crits-Christoph A."/>
            <person name="Burstein D."/>
            <person name="Anantharaman K."/>
            <person name="Lane K.R."/>
            <person name="Thomas B.C."/>
            <person name="Pan C."/>
            <person name="Northen T.R."/>
            <person name="Banfield J.F."/>
        </authorList>
    </citation>
    <scope>NUCLEOTIDE SEQUENCE [LARGE SCALE GENOMIC DNA]</scope>
    <source>
        <strain evidence="8">NP_1</strain>
    </source>
</reference>
<dbReference type="SUPFAM" id="SSF46894">
    <property type="entry name" value="C-terminal effector domain of the bipartite response regulators"/>
    <property type="match status" value="1"/>
</dbReference>
<protein>
    <submittedName>
        <fullName evidence="8">Response regulator transcription factor</fullName>
    </submittedName>
</protein>
<dbReference type="Gene3D" id="3.40.50.2300">
    <property type="match status" value="1"/>
</dbReference>
<dbReference type="SMART" id="SM00448">
    <property type="entry name" value="REC"/>
    <property type="match status" value="1"/>
</dbReference>
<evidence type="ECO:0000313" key="9">
    <source>
        <dbReference type="Proteomes" id="UP000315217"/>
    </source>
</evidence>
<dbReference type="GO" id="GO:0006355">
    <property type="term" value="P:regulation of DNA-templated transcription"/>
    <property type="evidence" value="ECO:0007669"/>
    <property type="project" value="InterPro"/>
</dbReference>
<gene>
    <name evidence="8" type="ORF">E6G98_00305</name>
</gene>
<evidence type="ECO:0000256" key="4">
    <source>
        <dbReference type="ARBA" id="ARBA00023163"/>
    </source>
</evidence>
<dbReference type="AlphaFoldDB" id="A0A537LZX3"/>
<comment type="caution">
    <text evidence="8">The sequence shown here is derived from an EMBL/GenBank/DDBJ whole genome shotgun (WGS) entry which is preliminary data.</text>
</comment>
<dbReference type="Pfam" id="PF00072">
    <property type="entry name" value="Response_reg"/>
    <property type="match status" value="1"/>
</dbReference>
<dbReference type="InterPro" id="IPR000792">
    <property type="entry name" value="Tscrpt_reg_LuxR_C"/>
</dbReference>
<feature type="modified residue" description="4-aspartylphosphate" evidence="5">
    <location>
        <position position="52"/>
    </location>
</feature>
<dbReference type="PANTHER" id="PTHR43214">
    <property type="entry name" value="TWO-COMPONENT RESPONSE REGULATOR"/>
    <property type="match status" value="1"/>
</dbReference>
<dbReference type="SMART" id="SM00421">
    <property type="entry name" value="HTH_LUXR"/>
    <property type="match status" value="1"/>
</dbReference>
<keyword evidence="3" id="KW-0238">DNA-binding</keyword>
<dbReference type="SUPFAM" id="SSF52172">
    <property type="entry name" value="CheY-like"/>
    <property type="match status" value="1"/>
</dbReference>
<dbReference type="GO" id="GO:0003677">
    <property type="term" value="F:DNA binding"/>
    <property type="evidence" value="ECO:0007669"/>
    <property type="project" value="UniProtKB-KW"/>
</dbReference>
<dbReference type="EMBL" id="VBAI01000006">
    <property type="protein sequence ID" value="TMJ13532.1"/>
    <property type="molecule type" value="Genomic_DNA"/>
</dbReference>
<dbReference type="CDD" id="cd17535">
    <property type="entry name" value="REC_NarL-like"/>
    <property type="match status" value="1"/>
</dbReference>
<feature type="domain" description="Response regulatory" evidence="7">
    <location>
        <begin position="2"/>
        <end position="117"/>
    </location>
</feature>
<sequence>MRILLADDHVIFRQGIRTLLERYGFEIVAEADDGREAIRLAQEVTPDVAILDLAMPQLSGSEAAQEITRVSPNTRAILLTMYSEEPYVAKALQVGITGYVLKTQSSADLLQAISDVMAGGIYLSPGISQAIVNAYLARHELSSHPLTVREREVLRLVAEGKTTREVAQDLGISTKTAESHRMRIMAKLDIHATAGLVRYAIRQGLIRP</sequence>
<evidence type="ECO:0000256" key="3">
    <source>
        <dbReference type="ARBA" id="ARBA00023125"/>
    </source>
</evidence>
<keyword evidence="2" id="KW-0805">Transcription regulation</keyword>
<dbReference type="PANTHER" id="PTHR43214:SF41">
    <property type="entry name" value="NITRATE_NITRITE RESPONSE REGULATOR PROTEIN NARP"/>
    <property type="match status" value="1"/>
</dbReference>
<dbReference type="InterPro" id="IPR016032">
    <property type="entry name" value="Sig_transdc_resp-reg_C-effctor"/>
</dbReference>
<evidence type="ECO:0000256" key="1">
    <source>
        <dbReference type="ARBA" id="ARBA00022553"/>
    </source>
</evidence>
<dbReference type="InterPro" id="IPR001789">
    <property type="entry name" value="Sig_transdc_resp-reg_receiver"/>
</dbReference>
<organism evidence="8 9">
    <name type="scientific">Candidatus Segetimicrobium genomatis</name>
    <dbReference type="NCBI Taxonomy" id="2569760"/>
    <lineage>
        <taxon>Bacteria</taxon>
        <taxon>Bacillati</taxon>
        <taxon>Candidatus Sysuimicrobiota</taxon>
        <taxon>Candidatus Sysuimicrobiia</taxon>
        <taxon>Candidatus Sysuimicrobiales</taxon>
        <taxon>Candidatus Segetimicrobiaceae</taxon>
        <taxon>Candidatus Segetimicrobium</taxon>
    </lineage>
</organism>
<dbReference type="CDD" id="cd06170">
    <property type="entry name" value="LuxR_C_like"/>
    <property type="match status" value="1"/>
</dbReference>
<dbReference type="InterPro" id="IPR039420">
    <property type="entry name" value="WalR-like"/>
</dbReference>
<dbReference type="PROSITE" id="PS50043">
    <property type="entry name" value="HTH_LUXR_2"/>
    <property type="match status" value="1"/>
</dbReference>
<accession>A0A537LZX3</accession>
<dbReference type="PRINTS" id="PR00038">
    <property type="entry name" value="HTHLUXR"/>
</dbReference>
<dbReference type="Pfam" id="PF00196">
    <property type="entry name" value="GerE"/>
    <property type="match status" value="1"/>
</dbReference>
<dbReference type="InterPro" id="IPR058245">
    <property type="entry name" value="NreC/VraR/RcsB-like_REC"/>
</dbReference>
<dbReference type="PROSITE" id="PS50110">
    <property type="entry name" value="RESPONSE_REGULATORY"/>
    <property type="match status" value="1"/>
</dbReference>
<dbReference type="InterPro" id="IPR011006">
    <property type="entry name" value="CheY-like_superfamily"/>
</dbReference>
<evidence type="ECO:0000313" key="8">
    <source>
        <dbReference type="EMBL" id="TMJ13532.1"/>
    </source>
</evidence>
<dbReference type="Proteomes" id="UP000315217">
    <property type="component" value="Unassembled WGS sequence"/>
</dbReference>
<evidence type="ECO:0000256" key="2">
    <source>
        <dbReference type="ARBA" id="ARBA00023015"/>
    </source>
</evidence>
<feature type="domain" description="HTH luxR-type" evidence="6">
    <location>
        <begin position="139"/>
        <end position="204"/>
    </location>
</feature>
<evidence type="ECO:0000259" key="7">
    <source>
        <dbReference type="PROSITE" id="PS50110"/>
    </source>
</evidence>
<dbReference type="GO" id="GO:0000160">
    <property type="term" value="P:phosphorelay signal transduction system"/>
    <property type="evidence" value="ECO:0007669"/>
    <property type="project" value="InterPro"/>
</dbReference>